<dbReference type="EMBL" id="BEYU01000022">
    <property type="protein sequence ID" value="GBG26649.1"/>
    <property type="molecule type" value="Genomic_DNA"/>
</dbReference>
<feature type="region of interest" description="Disordered" evidence="5">
    <location>
        <begin position="546"/>
        <end position="587"/>
    </location>
</feature>
<dbReference type="Proteomes" id="UP000241890">
    <property type="component" value="Unassembled WGS sequence"/>
</dbReference>
<feature type="transmembrane region" description="Helical" evidence="6">
    <location>
        <begin position="211"/>
        <end position="237"/>
    </location>
</feature>
<evidence type="ECO:0000256" key="6">
    <source>
        <dbReference type="SAM" id="Phobius"/>
    </source>
</evidence>
<keyword evidence="8" id="KW-1185">Reference proteome</keyword>
<dbReference type="OrthoDB" id="73273at2759"/>
<proteinExistence type="predicted"/>
<reference evidence="7 8" key="1">
    <citation type="submission" date="2017-12" db="EMBL/GenBank/DDBJ databases">
        <title>Sequencing, de novo assembly and annotation of complete genome of a new Thraustochytrid species, strain FCC1311.</title>
        <authorList>
            <person name="Sedici K."/>
            <person name="Godart F."/>
            <person name="Aiese Cigliano R."/>
            <person name="Sanseverino W."/>
            <person name="Barakat M."/>
            <person name="Ortet P."/>
            <person name="Marechal E."/>
            <person name="Cagnac O."/>
            <person name="Amato A."/>
        </authorList>
    </citation>
    <scope>NUCLEOTIDE SEQUENCE [LARGE SCALE GENOMIC DNA]</scope>
</reference>
<organism evidence="7 8">
    <name type="scientific">Hondaea fermentalgiana</name>
    <dbReference type="NCBI Taxonomy" id="2315210"/>
    <lineage>
        <taxon>Eukaryota</taxon>
        <taxon>Sar</taxon>
        <taxon>Stramenopiles</taxon>
        <taxon>Bigyra</taxon>
        <taxon>Labyrinthulomycetes</taxon>
        <taxon>Thraustochytrida</taxon>
        <taxon>Thraustochytriidae</taxon>
        <taxon>Hondaea</taxon>
    </lineage>
</organism>
<evidence type="ECO:0000313" key="7">
    <source>
        <dbReference type="EMBL" id="GBG26649.1"/>
    </source>
</evidence>
<dbReference type="Pfam" id="PF04791">
    <property type="entry name" value="LMBR1"/>
    <property type="match status" value="1"/>
</dbReference>
<evidence type="ECO:0000256" key="4">
    <source>
        <dbReference type="ARBA" id="ARBA00023136"/>
    </source>
</evidence>
<feature type="transmembrane region" description="Helical" evidence="6">
    <location>
        <begin position="86"/>
        <end position="110"/>
    </location>
</feature>
<keyword evidence="4 6" id="KW-0472">Membrane</keyword>
<dbReference type="PANTHER" id="PTHR31652:SF0">
    <property type="entry name" value="LIMR FAMILY PROTEIN DDB_G0283707-RELATED"/>
    <property type="match status" value="1"/>
</dbReference>
<feature type="transmembrane region" description="Helical" evidence="6">
    <location>
        <begin position="494"/>
        <end position="513"/>
    </location>
</feature>
<name>A0A2R5G8J8_9STRA</name>
<feature type="transmembrane region" description="Helical" evidence="6">
    <location>
        <begin position="441"/>
        <end position="463"/>
    </location>
</feature>
<dbReference type="InParanoid" id="A0A2R5G8J8"/>
<feature type="transmembrane region" description="Helical" evidence="6">
    <location>
        <begin position="122"/>
        <end position="149"/>
    </location>
</feature>
<protein>
    <submittedName>
        <fullName evidence="7">LIMR family protein DDB_G0293610</fullName>
    </submittedName>
</protein>
<evidence type="ECO:0000256" key="1">
    <source>
        <dbReference type="ARBA" id="ARBA00004141"/>
    </source>
</evidence>
<keyword evidence="2 6" id="KW-0812">Transmembrane</keyword>
<feature type="transmembrane region" description="Helical" evidence="6">
    <location>
        <begin position="6"/>
        <end position="26"/>
    </location>
</feature>
<feature type="transmembrane region" description="Helical" evidence="6">
    <location>
        <begin position="342"/>
        <end position="365"/>
    </location>
</feature>
<keyword evidence="3 6" id="KW-1133">Transmembrane helix</keyword>
<evidence type="ECO:0000256" key="5">
    <source>
        <dbReference type="SAM" id="MobiDB-lite"/>
    </source>
</evidence>
<gene>
    <name evidence="7" type="ORF">FCC1311_028702</name>
</gene>
<feature type="compositionally biased region" description="Basic and acidic residues" evidence="5">
    <location>
        <begin position="561"/>
        <end position="572"/>
    </location>
</feature>
<comment type="caution">
    <text evidence="7">The sequence shown here is derived from an EMBL/GenBank/DDBJ whole genome shotgun (WGS) entry which is preliminary data.</text>
</comment>
<feature type="transmembrane region" description="Helical" evidence="6">
    <location>
        <begin position="391"/>
        <end position="412"/>
    </location>
</feature>
<dbReference type="AlphaFoldDB" id="A0A2R5G8J8"/>
<evidence type="ECO:0000256" key="2">
    <source>
        <dbReference type="ARBA" id="ARBA00022692"/>
    </source>
</evidence>
<sequence>MVDVWLIVLAVVVPVVVLVFNYYILVYYQHPDDRNTSWFSKIVVLLGMTIGMVTVLIIPFDVANQGTEFGCGVISDLACGGLDLFWVWQAAFLIIGAWVLLFIPYTIFFYESFDFETKTTCAACAAAAWPNFAITIIFAGAFVVCYFFLRYTAPPVQNYTVTELSFQDCPGGSCELAGLTVNPNQELLASSQERIKFGTPVLVFLPGFLSFIGWFLFALYVGIGLAALPVDLVYGYIYRPKYMSNKVYADTKVSIQKQTAELIEAGVKLLDQAHKEADGEQTVGASVRSTFNFRKFKRKREEKTLFNEFKQSVVELEEEYEALKLCHENWKNFNPFIPWCKLIGGILAAILSLLWVLQIILYNLVRSPYGPEGVPAEYFLNVMFNAASKEIHFALVGTILIGVFTFYLLFCVMKGNERFGLRFFIIEIHPMKWNGTYMNSFLINTSLILLCIAPLIQFIGATLSEYVVLTEMDAIFGQQITYMLFFRWFYENNVFIIAMLAIALITSIWLIFFPQSKHIRQAKFLSKKIEQFKLQTAEREREAKLLKKHKNSAVTGDEAEAGDKAASIREGEGATGASASTQALQQT</sequence>
<comment type="subcellular location">
    <subcellularLocation>
        <location evidence="1">Membrane</location>
        <topology evidence="1">Multi-pass membrane protein</topology>
    </subcellularLocation>
</comment>
<dbReference type="GO" id="GO:0016020">
    <property type="term" value="C:membrane"/>
    <property type="evidence" value="ECO:0007669"/>
    <property type="project" value="UniProtKB-SubCell"/>
</dbReference>
<evidence type="ECO:0000256" key="3">
    <source>
        <dbReference type="ARBA" id="ARBA00022989"/>
    </source>
</evidence>
<feature type="compositionally biased region" description="Polar residues" evidence="5">
    <location>
        <begin position="577"/>
        <end position="587"/>
    </location>
</feature>
<feature type="transmembrane region" description="Helical" evidence="6">
    <location>
        <begin position="38"/>
        <end position="60"/>
    </location>
</feature>
<accession>A0A2R5G8J8</accession>
<evidence type="ECO:0000313" key="8">
    <source>
        <dbReference type="Proteomes" id="UP000241890"/>
    </source>
</evidence>
<dbReference type="InterPro" id="IPR006876">
    <property type="entry name" value="LMBR1-like_membr_prot"/>
</dbReference>
<dbReference type="PANTHER" id="PTHR31652">
    <property type="entry name" value="LIMR FAMILY PROTEIN DDB_G0283707-RELATED"/>
    <property type="match status" value="1"/>
</dbReference>